<sequence>MPNKSGVLEQNAPNANFVMEGKSLYNRRAKPVDVVLKLLINGAAFLCVVVLVGILGYILVNGLGYVSWKFLSTPYSETKANLKGILPMIINTMYIVVITLLIAAPIGICSAIYLTQYAKQGRLVKAIRFTTEILSGIPSILFGLFGYTVFCILFRLQISILAGCLTMTLCILPTIVRTTEESLISVPSSYKEGAFALGAGKLRVILGIVLPCAMPGVLTAIILAMGRIVGESAALLFTSGLAYQMPKGFFQQIFSSGRTLTLHLYQTAREATTPDAMNIAFATASVLLILVFLLNRLAGALSRSLQKGTE</sequence>
<feature type="transmembrane region" description="Helical" evidence="8">
    <location>
        <begin position="38"/>
        <end position="68"/>
    </location>
</feature>
<dbReference type="Pfam" id="PF00528">
    <property type="entry name" value="BPD_transp_1"/>
    <property type="match status" value="1"/>
</dbReference>
<keyword evidence="7 8" id="KW-0472">Membrane</keyword>
<dbReference type="InterPro" id="IPR035906">
    <property type="entry name" value="MetI-like_sf"/>
</dbReference>
<feature type="transmembrane region" description="Helical" evidence="8">
    <location>
        <begin position="204"/>
        <end position="229"/>
    </location>
</feature>
<protein>
    <recommendedName>
        <fullName evidence="8">Phosphate transport system permease protein PstA</fullName>
    </recommendedName>
</protein>
<gene>
    <name evidence="10" type="primary">pstA</name>
    <name evidence="10" type="ORF">E7512_09010</name>
</gene>
<dbReference type="NCBIfam" id="TIGR00974">
    <property type="entry name" value="3a0107s02c"/>
    <property type="match status" value="1"/>
</dbReference>
<dbReference type="CDD" id="cd06261">
    <property type="entry name" value="TM_PBP2"/>
    <property type="match status" value="1"/>
</dbReference>
<feature type="transmembrane region" description="Helical" evidence="8">
    <location>
        <begin position="126"/>
        <end position="150"/>
    </location>
</feature>
<keyword evidence="6 8" id="KW-1133">Transmembrane helix</keyword>
<dbReference type="RefSeq" id="WP_020073659.1">
    <property type="nucleotide sequence ID" value="NZ_JBKWRC010000002.1"/>
</dbReference>
<dbReference type="GO" id="GO:0005886">
    <property type="term" value="C:plasma membrane"/>
    <property type="evidence" value="ECO:0007669"/>
    <property type="project" value="UniProtKB-SubCell"/>
</dbReference>
<dbReference type="Gene3D" id="1.10.3720.10">
    <property type="entry name" value="MetI-like"/>
    <property type="match status" value="1"/>
</dbReference>
<evidence type="ECO:0000259" key="9">
    <source>
        <dbReference type="PROSITE" id="PS50928"/>
    </source>
</evidence>
<dbReference type="PROSITE" id="PS50928">
    <property type="entry name" value="ABC_TM1"/>
    <property type="match status" value="1"/>
</dbReference>
<keyword evidence="3" id="KW-0813">Transport</keyword>
<evidence type="ECO:0000256" key="4">
    <source>
        <dbReference type="ARBA" id="ARBA00022475"/>
    </source>
</evidence>
<proteinExistence type="inferred from homology"/>
<feature type="transmembrane region" description="Helical" evidence="8">
    <location>
        <begin position="279"/>
        <end position="298"/>
    </location>
</feature>
<evidence type="ECO:0000313" key="11">
    <source>
        <dbReference type="Proteomes" id="UP000754750"/>
    </source>
</evidence>
<dbReference type="InterPro" id="IPR000515">
    <property type="entry name" value="MetI-like"/>
</dbReference>
<evidence type="ECO:0000256" key="6">
    <source>
        <dbReference type="ARBA" id="ARBA00022989"/>
    </source>
</evidence>
<reference evidence="10" key="1">
    <citation type="submission" date="2019-04" db="EMBL/GenBank/DDBJ databases">
        <title>Evolution of Biomass-Degrading Anaerobic Consortia Revealed by Metagenomics.</title>
        <authorList>
            <person name="Peng X."/>
        </authorList>
    </citation>
    <scope>NUCLEOTIDE SEQUENCE</scope>
    <source>
        <strain evidence="10">SIG551</strain>
    </source>
</reference>
<evidence type="ECO:0000313" key="10">
    <source>
        <dbReference type="EMBL" id="MBE6833702.1"/>
    </source>
</evidence>
<evidence type="ECO:0000256" key="8">
    <source>
        <dbReference type="RuleBase" id="RU363043"/>
    </source>
</evidence>
<organism evidence="10 11">
    <name type="scientific">Faecalispora sporosphaeroides</name>
    <dbReference type="NCBI Taxonomy" id="1549"/>
    <lineage>
        <taxon>Bacteria</taxon>
        <taxon>Bacillati</taxon>
        <taxon>Bacillota</taxon>
        <taxon>Clostridia</taxon>
        <taxon>Eubacteriales</taxon>
        <taxon>Oscillospiraceae</taxon>
        <taxon>Faecalispora</taxon>
    </lineage>
</organism>
<comment type="caution">
    <text evidence="10">The sequence shown here is derived from an EMBL/GenBank/DDBJ whole genome shotgun (WGS) entry which is preliminary data.</text>
</comment>
<dbReference type="GO" id="GO:0005315">
    <property type="term" value="F:phosphate transmembrane transporter activity"/>
    <property type="evidence" value="ECO:0007669"/>
    <property type="project" value="InterPro"/>
</dbReference>
<evidence type="ECO:0000256" key="5">
    <source>
        <dbReference type="ARBA" id="ARBA00022692"/>
    </source>
</evidence>
<dbReference type="EMBL" id="SVNY01000004">
    <property type="protein sequence ID" value="MBE6833702.1"/>
    <property type="molecule type" value="Genomic_DNA"/>
</dbReference>
<comment type="subcellular location">
    <subcellularLocation>
        <location evidence="1 8">Cell membrane</location>
        <topology evidence="1 8">Multi-pass membrane protein</topology>
    </subcellularLocation>
</comment>
<evidence type="ECO:0000256" key="1">
    <source>
        <dbReference type="ARBA" id="ARBA00004651"/>
    </source>
</evidence>
<feature type="domain" description="ABC transmembrane type-1" evidence="9">
    <location>
        <begin position="89"/>
        <end position="298"/>
    </location>
</feature>
<dbReference type="PANTHER" id="PTHR43470:SF3">
    <property type="entry name" value="PHOSPHATE TRANSPORT SYSTEM PERMEASE PROTEIN PSTA-RELATED"/>
    <property type="match status" value="1"/>
</dbReference>
<accession>A0A928Q5D0</accession>
<dbReference type="InterPro" id="IPR005672">
    <property type="entry name" value="Phosphate_PstA"/>
</dbReference>
<evidence type="ECO:0000256" key="3">
    <source>
        <dbReference type="ARBA" id="ARBA00022448"/>
    </source>
</evidence>
<dbReference type="Proteomes" id="UP000754750">
    <property type="component" value="Unassembled WGS sequence"/>
</dbReference>
<dbReference type="AlphaFoldDB" id="A0A928Q5D0"/>
<comment type="caution">
    <text evidence="8">Lacks conserved residue(s) required for the propagation of feature annotation.</text>
</comment>
<keyword evidence="5 8" id="KW-0812">Transmembrane</keyword>
<dbReference type="GO" id="GO:0035435">
    <property type="term" value="P:phosphate ion transmembrane transport"/>
    <property type="evidence" value="ECO:0007669"/>
    <property type="project" value="InterPro"/>
</dbReference>
<feature type="transmembrane region" description="Helical" evidence="8">
    <location>
        <begin position="88"/>
        <end position="114"/>
    </location>
</feature>
<keyword evidence="4 8" id="KW-1003">Cell membrane</keyword>
<comment type="similarity">
    <text evidence="2 8">Belongs to the binding-protein-dependent transport system permease family. CysTW subfamily.</text>
</comment>
<name>A0A928Q5D0_9FIRM</name>
<dbReference type="PANTHER" id="PTHR43470">
    <property type="entry name" value="PHOSPHATE TRANSPORT SYSTEM PERMEASE PROTEIN PSTA-RELATED"/>
    <property type="match status" value="1"/>
</dbReference>
<evidence type="ECO:0000256" key="2">
    <source>
        <dbReference type="ARBA" id="ARBA00007069"/>
    </source>
</evidence>
<dbReference type="SUPFAM" id="SSF161098">
    <property type="entry name" value="MetI-like"/>
    <property type="match status" value="1"/>
</dbReference>
<evidence type="ECO:0000256" key="7">
    <source>
        <dbReference type="ARBA" id="ARBA00023136"/>
    </source>
</evidence>